<organism evidence="6 7">
    <name type="scientific">Abeliophyllum distichum</name>
    <dbReference type="NCBI Taxonomy" id="126358"/>
    <lineage>
        <taxon>Eukaryota</taxon>
        <taxon>Viridiplantae</taxon>
        <taxon>Streptophyta</taxon>
        <taxon>Embryophyta</taxon>
        <taxon>Tracheophyta</taxon>
        <taxon>Spermatophyta</taxon>
        <taxon>Magnoliopsida</taxon>
        <taxon>eudicotyledons</taxon>
        <taxon>Gunneridae</taxon>
        <taxon>Pentapetalae</taxon>
        <taxon>asterids</taxon>
        <taxon>lamiids</taxon>
        <taxon>Lamiales</taxon>
        <taxon>Oleaceae</taxon>
        <taxon>Forsythieae</taxon>
        <taxon>Abeliophyllum</taxon>
    </lineage>
</organism>
<evidence type="ECO:0000256" key="1">
    <source>
        <dbReference type="ARBA" id="ARBA00022723"/>
    </source>
</evidence>
<keyword evidence="7" id="KW-1185">Reference proteome</keyword>
<feature type="region of interest" description="Disordered" evidence="4">
    <location>
        <begin position="1"/>
        <end position="37"/>
    </location>
</feature>
<feature type="domain" description="RING-CH-type" evidence="5">
    <location>
        <begin position="48"/>
        <end position="105"/>
    </location>
</feature>
<evidence type="ECO:0000256" key="4">
    <source>
        <dbReference type="SAM" id="MobiDB-lite"/>
    </source>
</evidence>
<dbReference type="InterPro" id="IPR013083">
    <property type="entry name" value="Znf_RING/FYVE/PHD"/>
</dbReference>
<dbReference type="EMBL" id="JBFOLK010000014">
    <property type="protein sequence ID" value="KAL2461096.1"/>
    <property type="molecule type" value="Genomic_DNA"/>
</dbReference>
<gene>
    <name evidence="6" type="ORF">Adt_44516</name>
</gene>
<dbReference type="Gene3D" id="3.30.40.10">
    <property type="entry name" value="Zinc/RING finger domain, C3HC4 (zinc finger)"/>
    <property type="match status" value="1"/>
</dbReference>
<feature type="compositionally biased region" description="Basic and acidic residues" evidence="4">
    <location>
        <begin position="22"/>
        <end position="34"/>
    </location>
</feature>
<evidence type="ECO:0000313" key="6">
    <source>
        <dbReference type="EMBL" id="KAL2461096.1"/>
    </source>
</evidence>
<evidence type="ECO:0000259" key="5">
    <source>
        <dbReference type="PROSITE" id="PS51292"/>
    </source>
</evidence>
<keyword evidence="1" id="KW-0479">Metal-binding</keyword>
<sequence>MQDHEAEGNENSENPQKFEATSGKRDVNEKKDNDQSVIVGVDKSRNDENLIAGKVCKICHLGKEKTISGSLEVISLGCDCKGELGFSHRHCAETWFFQRKNGYNS</sequence>
<dbReference type="PANTHER" id="PTHR46214">
    <property type="entry name" value="ZINC FINGER, RING-CH-TYPE"/>
    <property type="match status" value="1"/>
</dbReference>
<dbReference type="SUPFAM" id="SSF57850">
    <property type="entry name" value="RING/U-box"/>
    <property type="match status" value="1"/>
</dbReference>
<comment type="caution">
    <text evidence="6">The sequence shown here is derived from an EMBL/GenBank/DDBJ whole genome shotgun (WGS) entry which is preliminary data.</text>
</comment>
<proteinExistence type="predicted"/>
<evidence type="ECO:0000313" key="7">
    <source>
        <dbReference type="Proteomes" id="UP001604336"/>
    </source>
</evidence>
<dbReference type="PANTHER" id="PTHR46214:SF8">
    <property type="entry name" value="RING_FYVE_PHD ZINC FINGER SUPERFAMILY PROTEIN"/>
    <property type="match status" value="1"/>
</dbReference>
<protein>
    <submittedName>
        <fullName evidence="6">RING-CH-type domain-containing protein</fullName>
    </submittedName>
</protein>
<dbReference type="SMART" id="SM00744">
    <property type="entry name" value="RINGv"/>
    <property type="match status" value="1"/>
</dbReference>
<reference evidence="7" key="1">
    <citation type="submission" date="2024-07" db="EMBL/GenBank/DDBJ databases">
        <title>Two chromosome-level genome assemblies of Korean endemic species Abeliophyllum distichum and Forsythia ovata (Oleaceae).</title>
        <authorList>
            <person name="Jang H."/>
        </authorList>
    </citation>
    <scope>NUCLEOTIDE SEQUENCE [LARGE SCALE GENOMIC DNA]</scope>
</reference>
<dbReference type="PROSITE" id="PS51292">
    <property type="entry name" value="ZF_RING_CH"/>
    <property type="match status" value="1"/>
</dbReference>
<dbReference type="Pfam" id="PF12906">
    <property type="entry name" value="RINGv"/>
    <property type="match status" value="1"/>
</dbReference>
<keyword evidence="2" id="KW-0863">Zinc-finger</keyword>
<dbReference type="GO" id="GO:0008270">
    <property type="term" value="F:zinc ion binding"/>
    <property type="evidence" value="ECO:0007669"/>
    <property type="project" value="UniProtKB-KW"/>
</dbReference>
<accession>A0ABD1PEQ5</accession>
<dbReference type="AlphaFoldDB" id="A0ABD1PEQ5"/>
<dbReference type="InterPro" id="IPR011016">
    <property type="entry name" value="Znf_RING-CH"/>
</dbReference>
<name>A0ABD1PEQ5_9LAMI</name>
<dbReference type="Proteomes" id="UP001604336">
    <property type="component" value="Unassembled WGS sequence"/>
</dbReference>
<keyword evidence="3" id="KW-0862">Zinc</keyword>
<evidence type="ECO:0000256" key="2">
    <source>
        <dbReference type="ARBA" id="ARBA00022771"/>
    </source>
</evidence>
<evidence type="ECO:0000256" key="3">
    <source>
        <dbReference type="ARBA" id="ARBA00022833"/>
    </source>
</evidence>